<dbReference type="InterPro" id="IPR050168">
    <property type="entry name" value="AAA_ATPase_domain"/>
</dbReference>
<feature type="domain" description="AAA+ ATPase" evidence="2">
    <location>
        <begin position="257"/>
        <end position="392"/>
    </location>
</feature>
<dbReference type="GO" id="GO:0016887">
    <property type="term" value="F:ATP hydrolysis activity"/>
    <property type="evidence" value="ECO:0007669"/>
    <property type="project" value="InterPro"/>
</dbReference>
<evidence type="ECO:0000313" key="3">
    <source>
        <dbReference type="EMBL" id="HIX86646.1"/>
    </source>
</evidence>
<evidence type="ECO:0000259" key="2">
    <source>
        <dbReference type="SMART" id="SM00382"/>
    </source>
</evidence>
<protein>
    <submittedName>
        <fullName evidence="3">AAA family ATPase</fullName>
    </submittedName>
</protein>
<reference evidence="3" key="1">
    <citation type="journal article" date="2021" name="PeerJ">
        <title>Extensive microbial diversity within the chicken gut microbiome revealed by metagenomics and culture.</title>
        <authorList>
            <person name="Gilroy R."/>
            <person name="Ravi A."/>
            <person name="Getino M."/>
            <person name="Pursley I."/>
            <person name="Horton D.L."/>
            <person name="Alikhan N.F."/>
            <person name="Baker D."/>
            <person name="Gharbi K."/>
            <person name="Hall N."/>
            <person name="Watson M."/>
            <person name="Adriaenssens E.M."/>
            <person name="Foster-Nyarko E."/>
            <person name="Jarju S."/>
            <person name="Secka A."/>
            <person name="Antonio M."/>
            <person name="Oren A."/>
            <person name="Chaudhuri R.R."/>
            <person name="La Ragione R."/>
            <person name="Hildebrand F."/>
            <person name="Pallen M.J."/>
        </authorList>
    </citation>
    <scope>NUCLEOTIDE SEQUENCE</scope>
    <source>
        <strain evidence="3">ChiHecec2B26-12326</strain>
    </source>
</reference>
<dbReference type="InterPro" id="IPR011009">
    <property type="entry name" value="Kinase-like_dom_sf"/>
</dbReference>
<keyword evidence="1" id="KW-0547">Nucleotide-binding</keyword>
<evidence type="ECO:0000256" key="1">
    <source>
        <dbReference type="RuleBase" id="RU003651"/>
    </source>
</evidence>
<evidence type="ECO:0000313" key="4">
    <source>
        <dbReference type="Proteomes" id="UP000823847"/>
    </source>
</evidence>
<dbReference type="InterPro" id="IPR003593">
    <property type="entry name" value="AAA+_ATPase"/>
</dbReference>
<dbReference type="SUPFAM" id="SSF56112">
    <property type="entry name" value="Protein kinase-like (PK-like)"/>
    <property type="match status" value="1"/>
</dbReference>
<comment type="similarity">
    <text evidence="1">Belongs to the AAA ATPase family.</text>
</comment>
<dbReference type="Gene3D" id="3.40.50.300">
    <property type="entry name" value="P-loop containing nucleotide triphosphate hydrolases"/>
    <property type="match status" value="1"/>
</dbReference>
<dbReference type="Gene3D" id="1.10.8.60">
    <property type="match status" value="1"/>
</dbReference>
<reference evidence="3" key="2">
    <citation type="submission" date="2021-04" db="EMBL/GenBank/DDBJ databases">
        <authorList>
            <person name="Gilroy R."/>
        </authorList>
    </citation>
    <scope>NUCLEOTIDE SEQUENCE</scope>
    <source>
        <strain evidence="3">ChiHecec2B26-12326</strain>
    </source>
</reference>
<dbReference type="GO" id="GO:0005524">
    <property type="term" value="F:ATP binding"/>
    <property type="evidence" value="ECO:0007669"/>
    <property type="project" value="UniProtKB-KW"/>
</dbReference>
<dbReference type="SMART" id="SM00382">
    <property type="entry name" value="AAA"/>
    <property type="match status" value="1"/>
</dbReference>
<sequence length="494" mass="55357">MKYKKGDYIDSFKVLLPLKEAKGIETYRARDTEGRLCALKYGVSTQELNIASHTRLFIASGKNYVVYRYISGETLEAKLSRDHRCSVFDTKKFTIHILTQLSDIHAKGYTHAKVTADNIMIDLGGSEVAAWLIGYSSTSKSEDIPVNTDLQAVGTLMYRMIFGEMPDPQPRIRAGNVPGLDEDLLNIMYKAMAADFSSAQEMKDSLEGKIEVKPMCKPSGPGFSAVAGMEDIKRKLQEDVIDILADREGAERYGIHIPNGMLLYGPPGCGKTFIAERFAEQASYNYQYVKSSDLASTYLHGSQEKIASLFDEARKNAPTILCFDEFDALVPRRDDINNASQSAEVNEFLSQLNNCGKDGVFVIATTNRPDKIDSAILRTGRIDYMIYVPIPDEKAREAMFRLALKNKPIDNDIDYTYLSQNTDGYLSSDISAIVYDAARMAFREKVPISMSLLKNALASRKPSLSRTTISDYEKLRQEFEHQNEGKRKIKVGFI</sequence>
<organism evidence="3 4">
    <name type="scientific">Candidatus Parabacteroides intestinigallinarum</name>
    <dbReference type="NCBI Taxonomy" id="2838722"/>
    <lineage>
        <taxon>Bacteria</taxon>
        <taxon>Pseudomonadati</taxon>
        <taxon>Bacteroidota</taxon>
        <taxon>Bacteroidia</taxon>
        <taxon>Bacteroidales</taxon>
        <taxon>Tannerellaceae</taxon>
        <taxon>Parabacteroides</taxon>
    </lineage>
</organism>
<dbReference type="InterPro" id="IPR027417">
    <property type="entry name" value="P-loop_NTPase"/>
</dbReference>
<name>A0A9D1XSS9_9BACT</name>
<comment type="caution">
    <text evidence="3">The sequence shown here is derived from an EMBL/GenBank/DDBJ whole genome shotgun (WGS) entry which is preliminary data.</text>
</comment>
<dbReference type="PANTHER" id="PTHR23077">
    <property type="entry name" value="AAA-FAMILY ATPASE"/>
    <property type="match status" value="1"/>
</dbReference>
<dbReference type="PROSITE" id="PS00674">
    <property type="entry name" value="AAA"/>
    <property type="match status" value="1"/>
</dbReference>
<dbReference type="Gene3D" id="1.10.510.10">
    <property type="entry name" value="Transferase(Phosphotransferase) domain 1"/>
    <property type="match status" value="1"/>
</dbReference>
<accession>A0A9D1XSS9</accession>
<gene>
    <name evidence="3" type="ORF">H9848_08595</name>
</gene>
<dbReference type="InterPro" id="IPR003959">
    <property type="entry name" value="ATPase_AAA_core"/>
</dbReference>
<dbReference type="SUPFAM" id="SSF52540">
    <property type="entry name" value="P-loop containing nucleoside triphosphate hydrolases"/>
    <property type="match status" value="1"/>
</dbReference>
<dbReference type="EMBL" id="DXEN01000064">
    <property type="protein sequence ID" value="HIX86646.1"/>
    <property type="molecule type" value="Genomic_DNA"/>
</dbReference>
<keyword evidence="1" id="KW-0067">ATP-binding</keyword>
<dbReference type="Pfam" id="PF00004">
    <property type="entry name" value="AAA"/>
    <property type="match status" value="1"/>
</dbReference>
<dbReference type="InterPro" id="IPR003960">
    <property type="entry name" value="ATPase_AAA_CS"/>
</dbReference>
<proteinExistence type="inferred from homology"/>
<dbReference type="Proteomes" id="UP000823847">
    <property type="component" value="Unassembled WGS sequence"/>
</dbReference>
<dbReference type="AlphaFoldDB" id="A0A9D1XSS9"/>